<name>A0A8D4C2V8_9GAMM</name>
<dbReference type="SMART" id="SM00364">
    <property type="entry name" value="LRR_BAC"/>
    <property type="match status" value="5"/>
</dbReference>
<dbReference type="Proteomes" id="UP000031271">
    <property type="component" value="Chromosome"/>
</dbReference>
<dbReference type="EMBL" id="FNHO01000003">
    <property type="protein sequence ID" value="SDM25238.1"/>
    <property type="molecule type" value="Genomic_DNA"/>
</dbReference>
<dbReference type="PROSITE" id="PS50011">
    <property type="entry name" value="PROTEIN_KINASE_DOM"/>
    <property type="match status" value="1"/>
</dbReference>
<keyword evidence="3" id="KW-0067">ATP-binding</keyword>
<dbReference type="Pfam" id="PF13855">
    <property type="entry name" value="LRR_8"/>
    <property type="match status" value="1"/>
</dbReference>
<dbReference type="PANTHER" id="PTHR48051">
    <property type="match status" value="1"/>
</dbReference>
<keyword evidence="3" id="KW-0547">Nucleotide-binding</keyword>
<dbReference type="PROSITE" id="PS00107">
    <property type="entry name" value="PROTEIN_KINASE_ATP"/>
    <property type="match status" value="1"/>
</dbReference>
<evidence type="ECO:0000313" key="6">
    <source>
        <dbReference type="EMBL" id="SDM25238.1"/>
    </source>
</evidence>
<sequence>MHSLEQLRRGELAGARRLDLSAGLTRFPEEIYALADTLEVLNLSGNQLDTLPADLSRLHRLRILFCSDNGFRELPECLGDCQRLEMVGFKANRIERVPAAALPPSLRWLILTDNRIEELPSALGLRSNLQKLMLAGNRLSALPEALAGCDRLELLRIAANRLPALPDWLLELPNLAWLAFGGNPPSDRLEQLAQAHAATRAIEPKHLRLGPVLGEGASGVVQRADWHPDDGPGRPAALKRFKGAVTSDGLPRSEMAACIAAGPHPHLLPVIAPLASPAEPALLMELLDPRYAALAAPPSFASCTRDCYAEGRGFNAAQVVRIASAAASAVAHLHRRGILHGDLYAHNLLVDESGDCRLSDFGAASFFDPSGPQGGALQRLEARAFGHLIDELLLRLEPDHDLATLALLRDQCLATEPMQRPDFQTLEARIAALRHDLDDH</sequence>
<dbReference type="InterPro" id="IPR003591">
    <property type="entry name" value="Leu-rich_rpt_typical-subtyp"/>
</dbReference>
<evidence type="ECO:0000259" key="4">
    <source>
        <dbReference type="PROSITE" id="PS50011"/>
    </source>
</evidence>
<dbReference type="SUPFAM" id="SSF56112">
    <property type="entry name" value="Protein kinase-like (PK-like)"/>
    <property type="match status" value="1"/>
</dbReference>
<evidence type="ECO:0000313" key="7">
    <source>
        <dbReference type="Proteomes" id="UP000031271"/>
    </source>
</evidence>
<protein>
    <submittedName>
        <fullName evidence="6">Leucine rich repeat-containing protein</fullName>
    </submittedName>
    <submittedName>
        <fullName evidence="5">Protein kinase</fullName>
    </submittedName>
</protein>
<dbReference type="AlphaFoldDB" id="A0A8D4C2V8"/>
<dbReference type="InterPro" id="IPR001611">
    <property type="entry name" value="Leu-rich_rpt"/>
</dbReference>
<dbReference type="Pfam" id="PF00069">
    <property type="entry name" value="Pkinase"/>
    <property type="match status" value="1"/>
</dbReference>
<dbReference type="Gene3D" id="3.80.10.10">
    <property type="entry name" value="Ribonuclease Inhibitor"/>
    <property type="match status" value="1"/>
</dbReference>
<dbReference type="InterPro" id="IPR050216">
    <property type="entry name" value="LRR_domain-containing"/>
</dbReference>
<dbReference type="Pfam" id="PF00560">
    <property type="entry name" value="LRR_1"/>
    <property type="match status" value="1"/>
</dbReference>
<dbReference type="PROSITE" id="PS51450">
    <property type="entry name" value="LRR"/>
    <property type="match status" value="2"/>
</dbReference>
<feature type="binding site" evidence="3">
    <location>
        <position position="239"/>
    </location>
    <ligand>
        <name>ATP</name>
        <dbReference type="ChEBI" id="CHEBI:30616"/>
    </ligand>
</feature>
<reference evidence="5 7" key="3">
    <citation type="journal article" name="Genome Announc.">
        <title>Complete Genome Sequence of Pseudomonas balearica DSM 6083T.</title>
        <authorList>
            <person name="Bennasar-Figueras A."/>
            <person name="Salva-Serra F."/>
            <person name="Jaen-Luchoro D."/>
            <person name="Segui C."/>
            <person name="Aliaga F."/>
            <person name="Busquets A."/>
            <person name="Gomila M."/>
            <person name="Moore E.R."/>
            <person name="Lalucat J."/>
        </authorList>
    </citation>
    <scope>NUCLEOTIDE SEQUENCE [LARGE SCALE GENOMIC DNA]</scope>
    <source>
        <strain evidence="7">DSM 6083</strain>
        <strain evidence="5">DSM6083</strain>
    </source>
</reference>
<keyword evidence="5" id="KW-0418">Kinase</keyword>
<dbReference type="GO" id="GO:0005524">
    <property type="term" value="F:ATP binding"/>
    <property type="evidence" value="ECO:0007669"/>
    <property type="project" value="UniProtKB-UniRule"/>
</dbReference>
<dbReference type="PANTHER" id="PTHR48051:SF1">
    <property type="entry name" value="RAS SUPPRESSOR PROTEIN 1"/>
    <property type="match status" value="1"/>
</dbReference>
<proteinExistence type="predicted"/>
<dbReference type="GeneID" id="77260094"/>
<reference evidence="7" key="1">
    <citation type="submission" date="2014-03" db="EMBL/GenBank/DDBJ databases">
        <title>Complete genome of Pseudomonas balearica DSM 6083T, a sewage water isolate from an enrichment with 2-methylnaphthalene.</title>
        <authorList>
            <person name="Salva-Serra F."/>
            <person name="Jaen-Luchoro D."/>
            <person name="Busquets A."/>
            <person name="Pena A."/>
            <person name="Gomila M."/>
            <person name="Bosch R."/>
            <person name="Nogales B."/>
            <person name="Garcia-Valdes E."/>
            <person name="Lalucat J."/>
            <person name="Bennasar A."/>
        </authorList>
    </citation>
    <scope>NUCLEOTIDE SEQUENCE [LARGE SCALE GENOMIC DNA]</scope>
    <source>
        <strain evidence="7">DSM 6083</strain>
    </source>
</reference>
<dbReference type="Gene3D" id="1.10.510.10">
    <property type="entry name" value="Transferase(Phosphotransferase) domain 1"/>
    <property type="match status" value="1"/>
</dbReference>
<dbReference type="Proteomes" id="UP000182276">
    <property type="component" value="Unassembled WGS sequence"/>
</dbReference>
<dbReference type="SUPFAM" id="SSF52058">
    <property type="entry name" value="L domain-like"/>
    <property type="match status" value="1"/>
</dbReference>
<evidence type="ECO:0000313" key="5">
    <source>
        <dbReference type="EMBL" id="AJE15215.1"/>
    </source>
</evidence>
<keyword evidence="5" id="KW-0808">Transferase</keyword>
<dbReference type="InterPro" id="IPR032675">
    <property type="entry name" value="LRR_dom_sf"/>
</dbReference>
<keyword evidence="8" id="KW-1185">Reference proteome</keyword>
<dbReference type="RefSeq" id="WP_043220015.1">
    <property type="nucleotide sequence ID" value="NZ_CP007511.1"/>
</dbReference>
<evidence type="ECO:0000256" key="2">
    <source>
        <dbReference type="ARBA" id="ARBA00022737"/>
    </source>
</evidence>
<gene>
    <name evidence="5" type="ORF">CL52_09210</name>
    <name evidence="6" type="ORF">SAMN05660875_103271</name>
</gene>
<organism evidence="5 7">
    <name type="scientific">Stutzerimonas balearica DSM 6083</name>
    <dbReference type="NCBI Taxonomy" id="1123016"/>
    <lineage>
        <taxon>Bacteria</taxon>
        <taxon>Pseudomonadati</taxon>
        <taxon>Pseudomonadota</taxon>
        <taxon>Gammaproteobacteria</taxon>
        <taxon>Pseudomonadales</taxon>
        <taxon>Pseudomonadaceae</taxon>
        <taxon>Stutzerimonas</taxon>
    </lineage>
</organism>
<evidence type="ECO:0000256" key="3">
    <source>
        <dbReference type="PROSITE-ProRule" id="PRU10141"/>
    </source>
</evidence>
<dbReference type="InterPro" id="IPR017441">
    <property type="entry name" value="Protein_kinase_ATP_BS"/>
</dbReference>
<reference evidence="6 8" key="2">
    <citation type="submission" date="2016-10" db="EMBL/GenBank/DDBJ databases">
        <authorList>
            <person name="Varghese N."/>
            <person name="Submissions S."/>
        </authorList>
    </citation>
    <scope>NUCLEOTIDE SEQUENCE [LARGE SCALE GENOMIC DNA]</scope>
    <source>
        <strain evidence="6 8">DSM 6083</strain>
    </source>
</reference>
<dbReference type="EMBL" id="CP007511">
    <property type="protein sequence ID" value="AJE15215.1"/>
    <property type="molecule type" value="Genomic_DNA"/>
</dbReference>
<keyword evidence="2" id="KW-0677">Repeat</keyword>
<evidence type="ECO:0000313" key="8">
    <source>
        <dbReference type="Proteomes" id="UP000182276"/>
    </source>
</evidence>
<dbReference type="GO" id="GO:0004672">
    <property type="term" value="F:protein kinase activity"/>
    <property type="evidence" value="ECO:0007669"/>
    <property type="project" value="InterPro"/>
</dbReference>
<dbReference type="InterPro" id="IPR000719">
    <property type="entry name" value="Prot_kinase_dom"/>
</dbReference>
<keyword evidence="1" id="KW-0433">Leucine-rich repeat</keyword>
<accession>A0A8D4C2V8</accession>
<dbReference type="GO" id="GO:0005737">
    <property type="term" value="C:cytoplasm"/>
    <property type="evidence" value="ECO:0007669"/>
    <property type="project" value="TreeGrafter"/>
</dbReference>
<evidence type="ECO:0000256" key="1">
    <source>
        <dbReference type="ARBA" id="ARBA00022614"/>
    </source>
</evidence>
<dbReference type="InterPro" id="IPR011009">
    <property type="entry name" value="Kinase-like_dom_sf"/>
</dbReference>
<dbReference type="SMART" id="SM00369">
    <property type="entry name" value="LRR_TYP"/>
    <property type="match status" value="4"/>
</dbReference>
<feature type="domain" description="Protein kinase" evidence="4">
    <location>
        <begin position="207"/>
        <end position="440"/>
    </location>
</feature>
<dbReference type="KEGG" id="pbm:CL52_09210"/>